<evidence type="ECO:0000256" key="12">
    <source>
        <dbReference type="ARBA" id="ARBA00022801"/>
    </source>
</evidence>
<evidence type="ECO:0000256" key="14">
    <source>
        <dbReference type="ARBA" id="ARBA00022884"/>
    </source>
</evidence>
<evidence type="ECO:0000256" key="18">
    <source>
        <dbReference type="ARBA" id="ARBA00054840"/>
    </source>
</evidence>
<accession>A0AA41V9K6</accession>
<evidence type="ECO:0000256" key="10">
    <source>
        <dbReference type="ARBA" id="ARBA00022723"/>
    </source>
</evidence>
<dbReference type="FunFam" id="3.60.10.10:FF:000016">
    <property type="entry name" value="Carbon catabolite repressor protein 4 1"/>
    <property type="match status" value="1"/>
</dbReference>
<comment type="subunit">
    <text evidence="6">Component of the CCR4-NOT complex, at least composed of CRR4 and CAF1 proteins.</text>
</comment>
<evidence type="ECO:0000259" key="19">
    <source>
        <dbReference type="Pfam" id="PF03372"/>
    </source>
</evidence>
<dbReference type="EC" id="3.1.13.4" evidence="7"/>
<comment type="caution">
    <text evidence="20">The sequence shown here is derived from an EMBL/GenBank/DDBJ whole genome shotgun (WGS) entry which is preliminary data.</text>
</comment>
<dbReference type="Gene3D" id="3.60.10.10">
    <property type="entry name" value="Endonuclease/exonuclease/phosphatase"/>
    <property type="match status" value="1"/>
</dbReference>
<evidence type="ECO:0000256" key="2">
    <source>
        <dbReference type="ARBA" id="ARBA00001946"/>
    </source>
</evidence>
<evidence type="ECO:0000256" key="11">
    <source>
        <dbReference type="ARBA" id="ARBA00022737"/>
    </source>
</evidence>
<evidence type="ECO:0000256" key="4">
    <source>
        <dbReference type="ARBA" id="ARBA00004496"/>
    </source>
</evidence>
<dbReference type="Pfam" id="PF03372">
    <property type="entry name" value="Exo_endo_phos"/>
    <property type="match status" value="1"/>
</dbReference>
<evidence type="ECO:0000256" key="9">
    <source>
        <dbReference type="ARBA" id="ARBA00022722"/>
    </source>
</evidence>
<evidence type="ECO:0000256" key="1">
    <source>
        <dbReference type="ARBA" id="ARBA00001663"/>
    </source>
</evidence>
<evidence type="ECO:0000256" key="6">
    <source>
        <dbReference type="ARBA" id="ARBA00011757"/>
    </source>
</evidence>
<reference evidence="20" key="1">
    <citation type="submission" date="2022-03" db="EMBL/GenBank/DDBJ databases">
        <title>A functionally conserved STORR gene fusion in Papaver species that diverged 16.8 million years ago.</title>
        <authorList>
            <person name="Catania T."/>
        </authorList>
    </citation>
    <scope>NUCLEOTIDE SEQUENCE</scope>
    <source>
        <strain evidence="20">S-191538</strain>
    </source>
</reference>
<gene>
    <name evidence="20" type="ORF">MKW94_029368</name>
</gene>
<keyword evidence="17" id="KW-0539">Nucleus</keyword>
<keyword evidence="16" id="KW-0804">Transcription</keyword>
<dbReference type="PANTHER" id="PTHR12121">
    <property type="entry name" value="CARBON CATABOLITE REPRESSOR PROTEIN 4"/>
    <property type="match status" value="1"/>
</dbReference>
<keyword evidence="9" id="KW-0540">Nuclease</keyword>
<keyword evidence="14" id="KW-0694">RNA-binding</keyword>
<evidence type="ECO:0000256" key="13">
    <source>
        <dbReference type="ARBA" id="ARBA00022842"/>
    </source>
</evidence>
<proteinExistence type="inferred from homology"/>
<evidence type="ECO:0000256" key="17">
    <source>
        <dbReference type="ARBA" id="ARBA00023242"/>
    </source>
</evidence>
<keyword evidence="11" id="KW-0677">Repeat</keyword>
<evidence type="ECO:0000313" key="21">
    <source>
        <dbReference type="Proteomes" id="UP001177140"/>
    </source>
</evidence>
<dbReference type="AlphaFoldDB" id="A0AA41V9K6"/>
<comment type="subcellular location">
    <subcellularLocation>
        <location evidence="4">Cytoplasm</location>
    </subcellularLocation>
    <subcellularLocation>
        <location evidence="3">Nucleus</location>
    </subcellularLocation>
</comment>
<feature type="domain" description="Endonuclease/exonuclease/phosphatase" evidence="19">
    <location>
        <begin position="226"/>
        <end position="550"/>
    </location>
</feature>
<dbReference type="InterPro" id="IPR050410">
    <property type="entry name" value="CCR4/nocturin_mRNA_transcr"/>
</dbReference>
<evidence type="ECO:0000256" key="16">
    <source>
        <dbReference type="ARBA" id="ARBA00023163"/>
    </source>
</evidence>
<protein>
    <recommendedName>
        <fullName evidence="7">poly(A)-specific ribonuclease</fullName>
        <ecNumber evidence="7">3.1.13.4</ecNumber>
    </recommendedName>
</protein>
<evidence type="ECO:0000256" key="3">
    <source>
        <dbReference type="ARBA" id="ARBA00004123"/>
    </source>
</evidence>
<keyword evidence="21" id="KW-1185">Reference proteome</keyword>
<evidence type="ECO:0000313" key="20">
    <source>
        <dbReference type="EMBL" id="MCL7029643.1"/>
    </source>
</evidence>
<dbReference type="GO" id="GO:0003723">
    <property type="term" value="F:RNA binding"/>
    <property type="evidence" value="ECO:0007669"/>
    <property type="project" value="UniProtKB-KW"/>
</dbReference>
<evidence type="ECO:0000256" key="7">
    <source>
        <dbReference type="ARBA" id="ARBA00012161"/>
    </source>
</evidence>
<keyword evidence="12" id="KW-0378">Hydrolase</keyword>
<dbReference type="GO" id="GO:0046872">
    <property type="term" value="F:metal ion binding"/>
    <property type="evidence" value="ECO:0007669"/>
    <property type="project" value="UniProtKB-KW"/>
</dbReference>
<evidence type="ECO:0000256" key="5">
    <source>
        <dbReference type="ARBA" id="ARBA00010774"/>
    </source>
</evidence>
<dbReference type="GO" id="GO:0005737">
    <property type="term" value="C:cytoplasm"/>
    <property type="evidence" value="ECO:0007669"/>
    <property type="project" value="UniProtKB-SubCell"/>
</dbReference>
<dbReference type="EMBL" id="JAJJMA010092548">
    <property type="protein sequence ID" value="MCL7029643.1"/>
    <property type="molecule type" value="Genomic_DNA"/>
</dbReference>
<keyword evidence="13" id="KW-0460">Magnesium</keyword>
<dbReference type="PANTHER" id="PTHR12121:SF79">
    <property type="entry name" value="CARBON CATABOLITE REPRESSOR PROTEIN 4 HOMOLOG 1-LIKE ISOFORM X1"/>
    <property type="match status" value="1"/>
</dbReference>
<organism evidence="20 21">
    <name type="scientific">Papaver nudicaule</name>
    <name type="common">Iceland poppy</name>
    <dbReference type="NCBI Taxonomy" id="74823"/>
    <lineage>
        <taxon>Eukaryota</taxon>
        <taxon>Viridiplantae</taxon>
        <taxon>Streptophyta</taxon>
        <taxon>Embryophyta</taxon>
        <taxon>Tracheophyta</taxon>
        <taxon>Spermatophyta</taxon>
        <taxon>Magnoliopsida</taxon>
        <taxon>Ranunculales</taxon>
        <taxon>Papaveraceae</taxon>
        <taxon>Papaveroideae</taxon>
        <taxon>Papaver</taxon>
    </lineage>
</organism>
<dbReference type="GO" id="GO:0005634">
    <property type="term" value="C:nucleus"/>
    <property type="evidence" value="ECO:0007669"/>
    <property type="project" value="UniProtKB-SubCell"/>
</dbReference>
<name>A0AA41V9K6_PAPNU</name>
<evidence type="ECO:0000256" key="8">
    <source>
        <dbReference type="ARBA" id="ARBA00022490"/>
    </source>
</evidence>
<comment type="similarity">
    <text evidence="5">Belongs to the CCR4/nocturin family.</text>
</comment>
<comment type="cofactor">
    <cofactor evidence="2">
        <name>Mg(2+)</name>
        <dbReference type="ChEBI" id="CHEBI:18420"/>
    </cofactor>
</comment>
<dbReference type="SUPFAM" id="SSF56219">
    <property type="entry name" value="DNase I-like"/>
    <property type="match status" value="1"/>
</dbReference>
<sequence>MPLKLNSETPVVGCEIILIGSIHSNAGHVIPDNLLNFNWYRLQNQERLICWVHPSKIATFQCRACAVSGKSVKETFHCCVKCYNDHWLNHHKSHLRVTASLQTTNVADHGYDCTCSSCSAFDVSPTFDKDLLVNKNAKAVHWLWVKVGDLKTYTPTIEDFGYRLKLEVVPTISNAGIPLAPTELKTNHVIIAPPPRYMIPITPLDCFSNNFNLESQICAARPFSVLSYNVLADMYTMTGKFYHCPAGALDWEYRRQSLLREIVRYEADIICLQEVQSDHFEDFFKPELQRFGYSAIYKQKTSGLFTYKRQYTYEGCATFFRCDKFRQIEKYVLEFNTIAQELIKSLDEDRSRSMMKHNVALIVILEAIETEPLCDTPIHRICVANVHVSADPKFTDVKLWQVGTLIEGLERIIAHSYIPVLICGDLNSFPRSAAHSLVVNGKVDRMHEDLMETPDDIIQHLKLSHKLPPLASAYSSFSRPANGDSKQRSMMNPNTMEPRFTIARPDFRSAIDYIFYTEDMLRVRSLLELVHVGFAIRDTALPSALWPSDHIALMAEFSWKTRSKNQIADTRPKAYGYV</sequence>
<dbReference type="Proteomes" id="UP001177140">
    <property type="component" value="Unassembled WGS sequence"/>
</dbReference>
<keyword evidence="8" id="KW-0963">Cytoplasm</keyword>
<dbReference type="InterPro" id="IPR036691">
    <property type="entry name" value="Endo/exonu/phosph_ase_sf"/>
</dbReference>
<comment type="catalytic activity">
    <reaction evidence="1">
        <text>Exonucleolytic cleavage of poly(A) to 5'-AMP.</text>
        <dbReference type="EC" id="3.1.13.4"/>
    </reaction>
</comment>
<comment type="function">
    <text evidence="18">Acts as a catalytic component of the CCR4-NOT core complex, which in the nucleus seems to be a general transcription factor, and in the cytoplasm the major mRNA deadenylase involved in mRNA turnover.</text>
</comment>
<evidence type="ECO:0000256" key="15">
    <source>
        <dbReference type="ARBA" id="ARBA00023015"/>
    </source>
</evidence>
<keyword evidence="10" id="KW-0479">Metal-binding</keyword>
<keyword evidence="15" id="KW-0805">Transcription regulation</keyword>
<dbReference type="InterPro" id="IPR005135">
    <property type="entry name" value="Endo/exonuclease/phosphatase"/>
</dbReference>
<dbReference type="GO" id="GO:0004535">
    <property type="term" value="F:poly(A)-specific ribonuclease activity"/>
    <property type="evidence" value="ECO:0007669"/>
    <property type="project" value="UniProtKB-EC"/>
</dbReference>